<reference evidence="2 3" key="2">
    <citation type="journal article" date="2016" name="Microb. Ecol.">
        <title>Genome Characteristics of a Novel Type I Methanotroph (Sn10-6) Isolated from a Flooded Indian Rice Field.</title>
        <authorList>
            <person name="Rahalkar M.C."/>
            <person name="Pandit P.S."/>
            <person name="Dhakephalkar P.K."/>
            <person name="Pore S."/>
            <person name="Arora P."/>
            <person name="Kapse N."/>
        </authorList>
    </citation>
    <scope>NUCLEOTIDE SEQUENCE [LARGE SCALE GENOMIC DNA]</scope>
    <source>
        <strain evidence="2 3">Sn10-6</strain>
    </source>
</reference>
<accession>A0A0F3IKT7</accession>
<gene>
    <name evidence="2" type="ORF">VZ94_05775</name>
</gene>
<dbReference type="PANTHER" id="PTHR13696:SF99">
    <property type="entry name" value="COBYRINIC ACID AC-DIAMIDE SYNTHASE"/>
    <property type="match status" value="1"/>
</dbReference>
<protein>
    <submittedName>
        <fullName evidence="2">Chromosome partitioning protein</fullName>
    </submittedName>
</protein>
<dbReference type="SUPFAM" id="SSF52540">
    <property type="entry name" value="P-loop containing nucleoside triphosphate hydrolases"/>
    <property type="match status" value="1"/>
</dbReference>
<dbReference type="RefSeq" id="WP_045778507.1">
    <property type="nucleotide sequence ID" value="NZ_LAJX01000048.1"/>
</dbReference>
<proteinExistence type="predicted"/>
<dbReference type="Proteomes" id="UP000033684">
    <property type="component" value="Unassembled WGS sequence"/>
</dbReference>
<dbReference type="InterPro" id="IPR050678">
    <property type="entry name" value="DNA_Partitioning_ATPase"/>
</dbReference>
<dbReference type="AlphaFoldDB" id="A0A0F3IKT7"/>
<dbReference type="PATRIC" id="fig|1632867.3.peg.4526"/>
<keyword evidence="3" id="KW-1185">Reference proteome</keyword>
<reference evidence="3" key="1">
    <citation type="submission" date="2015-03" db="EMBL/GenBank/DDBJ databases">
        <title>Draft genome sequence of a novel methanotroph (Sn10-6) isolated from flooded ricefield rhizosphere in India.</title>
        <authorList>
            <person name="Pandit P.S."/>
            <person name="Pore S.D."/>
            <person name="Arora P."/>
            <person name="Kapse N.G."/>
            <person name="Dhakephalkar P.K."/>
            <person name="Rahalkar M.C."/>
        </authorList>
    </citation>
    <scope>NUCLEOTIDE SEQUENCE [LARGE SCALE GENOMIC DNA]</scope>
    <source>
        <strain evidence="3">Sn10-6</strain>
    </source>
</reference>
<evidence type="ECO:0000259" key="1">
    <source>
        <dbReference type="Pfam" id="PF13614"/>
    </source>
</evidence>
<evidence type="ECO:0000313" key="2">
    <source>
        <dbReference type="EMBL" id="KJV07292.1"/>
    </source>
</evidence>
<feature type="domain" description="AAA" evidence="1">
    <location>
        <begin position="1"/>
        <end position="193"/>
    </location>
</feature>
<dbReference type="OrthoDB" id="9799330at2"/>
<dbReference type="InterPro" id="IPR027417">
    <property type="entry name" value="P-loop_NTPase"/>
</dbReference>
<evidence type="ECO:0000313" key="3">
    <source>
        <dbReference type="Proteomes" id="UP000033684"/>
    </source>
</evidence>
<dbReference type="InterPro" id="IPR025669">
    <property type="entry name" value="AAA_dom"/>
</dbReference>
<name>A0A0F3IKT7_9GAMM</name>
<dbReference type="Gene3D" id="3.40.50.300">
    <property type="entry name" value="P-loop containing nucleotide triphosphate hydrolases"/>
    <property type="match status" value="1"/>
</dbReference>
<comment type="caution">
    <text evidence="2">The sequence shown here is derived from an EMBL/GenBank/DDBJ whole genome shotgun (WGS) entry which is preliminary data.</text>
</comment>
<sequence>MKIITFFNNKGGVGKTTTVYHIAWMLNELGFNVLAVDLDPQCNLSSIFLTTERMEEIVLEEQKVTILDAIMPVSEGDPYQPVHIEKITEHLSLLIGNLSLSAFEDTLSDAWTKCVEGKVIGFKITSVFRTLIQDAAKRCHADYVLIDVGPNLGAINRAVLISSEFVVLPVAADLFSLQGIKNLGKTLNDWKNQWGKRVSEYPPEKDKNDIPRGEMKPIGYLVMQYTDRSSSPVKSYVKWADRIPQVYLEYVLRSVGADVPVSVATDNNCLAMLKHYHSLAPMSMEAKKPIFLLKPADGAIGAHFHAVRACYEHFEILTNRIIAKTSS</sequence>
<dbReference type="Pfam" id="PF13614">
    <property type="entry name" value="AAA_31"/>
    <property type="match status" value="1"/>
</dbReference>
<dbReference type="EMBL" id="LAJX01000048">
    <property type="protein sequence ID" value="KJV07292.1"/>
    <property type="molecule type" value="Genomic_DNA"/>
</dbReference>
<dbReference type="PANTHER" id="PTHR13696">
    <property type="entry name" value="P-LOOP CONTAINING NUCLEOSIDE TRIPHOSPHATE HYDROLASE"/>
    <property type="match status" value="1"/>
</dbReference>
<dbReference type="CDD" id="cd02042">
    <property type="entry name" value="ParAB_family"/>
    <property type="match status" value="1"/>
</dbReference>
<organism evidence="2 3">
    <name type="scientific">Methylocucumis oryzae</name>
    <dbReference type="NCBI Taxonomy" id="1632867"/>
    <lineage>
        <taxon>Bacteria</taxon>
        <taxon>Pseudomonadati</taxon>
        <taxon>Pseudomonadota</taxon>
        <taxon>Gammaproteobacteria</taxon>
        <taxon>Methylococcales</taxon>
        <taxon>Methylococcaceae</taxon>
        <taxon>Methylocucumis</taxon>
    </lineage>
</organism>